<dbReference type="InterPro" id="IPR017583">
    <property type="entry name" value="Tagatose/fructose_Pkinase"/>
</dbReference>
<reference evidence="9 10" key="1">
    <citation type="submission" date="2017-05" db="EMBL/GenBank/DDBJ databases">
        <title>Vagococcus spp. assemblies.</title>
        <authorList>
            <person name="Gulvik C.A."/>
        </authorList>
    </citation>
    <scope>NUCLEOTIDE SEQUENCE [LARGE SCALE GENOMIC DNA]</scope>
    <source>
        <strain evidence="9 10">LMG 24798</strain>
    </source>
</reference>
<dbReference type="PANTHER" id="PTHR46566">
    <property type="entry name" value="1-PHOSPHOFRUCTOKINASE-RELATED"/>
    <property type="match status" value="1"/>
</dbReference>
<protein>
    <recommendedName>
        <fullName evidence="7">Tagatose-6-phosphate kinase</fullName>
        <ecNumber evidence="7">2.7.1.144</ecNumber>
    </recommendedName>
</protein>
<comment type="similarity">
    <text evidence="7">Belongs to the carbohydrate kinase PfkB family. LacC subfamily.</text>
</comment>
<dbReference type="GO" id="GO:0005524">
    <property type="term" value="F:ATP binding"/>
    <property type="evidence" value="ECO:0007669"/>
    <property type="project" value="UniProtKB-KW"/>
</dbReference>
<comment type="catalytic activity">
    <reaction evidence="7">
        <text>D-tagatofuranose 6-phosphate + ATP = D-tagatofuranose 1,6-bisphosphate + ADP + H(+)</text>
        <dbReference type="Rhea" id="RHEA:12420"/>
        <dbReference type="ChEBI" id="CHEBI:15378"/>
        <dbReference type="ChEBI" id="CHEBI:30616"/>
        <dbReference type="ChEBI" id="CHEBI:58694"/>
        <dbReference type="ChEBI" id="CHEBI:58695"/>
        <dbReference type="ChEBI" id="CHEBI:456216"/>
        <dbReference type="EC" id="2.7.1.144"/>
    </reaction>
</comment>
<dbReference type="PROSITE" id="PS00584">
    <property type="entry name" value="PFKB_KINASES_2"/>
    <property type="match status" value="1"/>
</dbReference>
<dbReference type="Proteomes" id="UP000286773">
    <property type="component" value="Unassembled WGS sequence"/>
</dbReference>
<dbReference type="GO" id="GO:0009024">
    <property type="term" value="F:tagatose-6-phosphate kinase activity"/>
    <property type="evidence" value="ECO:0007669"/>
    <property type="project" value="UniProtKB-EC"/>
</dbReference>
<evidence type="ECO:0000256" key="1">
    <source>
        <dbReference type="ARBA" id="ARBA00005380"/>
    </source>
</evidence>
<dbReference type="InterPro" id="IPR029056">
    <property type="entry name" value="Ribokinase-like"/>
</dbReference>
<comment type="caution">
    <text evidence="9">The sequence shown here is derived from an EMBL/GenBank/DDBJ whole genome shotgun (WGS) entry which is preliminary data.</text>
</comment>
<dbReference type="FunFam" id="3.40.1190.20:FF:000001">
    <property type="entry name" value="Phosphofructokinase"/>
    <property type="match status" value="1"/>
</dbReference>
<evidence type="ECO:0000256" key="3">
    <source>
        <dbReference type="ARBA" id="ARBA00022736"/>
    </source>
</evidence>
<evidence type="ECO:0000313" key="9">
    <source>
        <dbReference type="EMBL" id="RSU11220.1"/>
    </source>
</evidence>
<dbReference type="CDD" id="cd01164">
    <property type="entry name" value="FruK_PfkB_like"/>
    <property type="match status" value="1"/>
</dbReference>
<dbReference type="EMBL" id="NGKC01000009">
    <property type="protein sequence ID" value="RSU11220.1"/>
    <property type="molecule type" value="Genomic_DNA"/>
</dbReference>
<keyword evidence="6 7" id="KW-0067">ATP-binding</keyword>
<dbReference type="UniPathway" id="UPA00704">
    <property type="reaction ID" value="UER00715"/>
</dbReference>
<dbReference type="RefSeq" id="WP_126813981.1">
    <property type="nucleotide sequence ID" value="NZ_NGKC01000009.1"/>
</dbReference>
<proteinExistence type="inferred from homology"/>
<dbReference type="GO" id="GO:0005988">
    <property type="term" value="P:lactose metabolic process"/>
    <property type="evidence" value="ECO:0007669"/>
    <property type="project" value="UniProtKB-KW"/>
</dbReference>
<keyword evidence="2 7" id="KW-0808">Transferase</keyword>
<comment type="pathway">
    <text evidence="7">Carbohydrate metabolism; D-tagatose 6-phosphate degradation; D-glyceraldehyde 3-phosphate and glycerone phosphate from D-tagatose 6-phosphate: step 1/2.</text>
</comment>
<dbReference type="OrthoDB" id="9801219at2"/>
<evidence type="ECO:0000313" key="10">
    <source>
        <dbReference type="Proteomes" id="UP000286773"/>
    </source>
</evidence>
<evidence type="ECO:0000256" key="2">
    <source>
        <dbReference type="ARBA" id="ARBA00022679"/>
    </source>
</evidence>
<dbReference type="InterPro" id="IPR011611">
    <property type="entry name" value="PfkB_dom"/>
</dbReference>
<dbReference type="EC" id="2.7.1.144" evidence="7"/>
<evidence type="ECO:0000259" key="8">
    <source>
        <dbReference type="Pfam" id="PF00294"/>
    </source>
</evidence>
<evidence type="ECO:0000256" key="6">
    <source>
        <dbReference type="ARBA" id="ARBA00022840"/>
    </source>
</evidence>
<dbReference type="InterPro" id="IPR002173">
    <property type="entry name" value="Carboh/pur_kinase_PfkB_CS"/>
</dbReference>
<name>A0A430AT38_9ENTE</name>
<dbReference type="AlphaFoldDB" id="A0A430AT38"/>
<dbReference type="SUPFAM" id="SSF53613">
    <property type="entry name" value="Ribokinase-like"/>
    <property type="match status" value="1"/>
</dbReference>
<feature type="domain" description="Carbohydrate kinase PfkB" evidence="8">
    <location>
        <begin position="7"/>
        <end position="293"/>
    </location>
</feature>
<evidence type="ECO:0000256" key="5">
    <source>
        <dbReference type="ARBA" id="ARBA00022777"/>
    </source>
</evidence>
<dbReference type="Gene3D" id="3.40.1190.20">
    <property type="match status" value="1"/>
</dbReference>
<evidence type="ECO:0000256" key="4">
    <source>
        <dbReference type="ARBA" id="ARBA00022741"/>
    </source>
</evidence>
<dbReference type="NCBIfam" id="TIGR03168">
    <property type="entry name" value="1-PFK"/>
    <property type="match status" value="1"/>
</dbReference>
<organism evidence="9 10">
    <name type="scientific">Vagococcus acidifermentans</name>
    <dbReference type="NCBI Taxonomy" id="564710"/>
    <lineage>
        <taxon>Bacteria</taxon>
        <taxon>Bacillati</taxon>
        <taxon>Bacillota</taxon>
        <taxon>Bacilli</taxon>
        <taxon>Lactobacillales</taxon>
        <taxon>Enterococcaceae</taxon>
        <taxon>Vagococcus</taxon>
    </lineage>
</organism>
<dbReference type="GO" id="GO:2001059">
    <property type="term" value="P:D-tagatose 6-phosphate catabolic process"/>
    <property type="evidence" value="ECO:0007669"/>
    <property type="project" value="UniProtKB-UniPathway"/>
</dbReference>
<evidence type="ECO:0000256" key="7">
    <source>
        <dbReference type="PIRNR" id="PIRNR000535"/>
    </source>
</evidence>
<comment type="similarity">
    <text evidence="1">Belongs to the carbohydrate kinase pfkB family.</text>
</comment>
<accession>A0A430AT38</accession>
<dbReference type="GO" id="GO:0016052">
    <property type="term" value="P:carbohydrate catabolic process"/>
    <property type="evidence" value="ECO:0007669"/>
    <property type="project" value="UniProtKB-ARBA"/>
</dbReference>
<keyword evidence="4 7" id="KW-0547">Nucleotide-binding</keyword>
<dbReference type="PANTHER" id="PTHR46566:SF5">
    <property type="entry name" value="1-PHOSPHOFRUCTOKINASE"/>
    <property type="match status" value="1"/>
</dbReference>
<dbReference type="PIRSF" id="PIRSF000535">
    <property type="entry name" value="1PFK/6PFK/LacC"/>
    <property type="match status" value="1"/>
</dbReference>
<dbReference type="GO" id="GO:0005829">
    <property type="term" value="C:cytosol"/>
    <property type="evidence" value="ECO:0007669"/>
    <property type="project" value="TreeGrafter"/>
</dbReference>
<dbReference type="GO" id="GO:0008443">
    <property type="term" value="F:phosphofructokinase activity"/>
    <property type="evidence" value="ECO:0007669"/>
    <property type="project" value="UniProtKB-ARBA"/>
</dbReference>
<keyword evidence="5 9" id="KW-0418">Kinase</keyword>
<keyword evidence="10" id="KW-1185">Reference proteome</keyword>
<keyword evidence="3 7" id="KW-0423">Lactose metabolism</keyword>
<dbReference type="GO" id="GO:0044281">
    <property type="term" value="P:small molecule metabolic process"/>
    <property type="evidence" value="ECO:0007669"/>
    <property type="project" value="UniProtKB-ARBA"/>
</dbReference>
<gene>
    <name evidence="9" type="ORF">CBF27_08975</name>
</gene>
<sequence length="312" mass="33419">MILTVTMNPSVDISYQLAEFCIDDINRCEQYSKTAGGKGLNVTRVVHQMRHPVLATGLLGGELGAYIERQLQQEKIAHRFSPIAGDTRNCIAVLHDDGKQTEILESGPVVSSVEAADFEQLYDRLLANVDVVTISGSLPKGVDDALYTRLIQQANTLGKKVVLDVSGAALTQTLQSDSKPYAIKPNRDELLAIAAYQPTGDDVSDLQAILNSELFAGIPLIVVSLGADGAFVKHGEMFYKVTIPRIKVVNPVGSGDATVAGLALALADGRDLADVLKIAMTLGMLNTMEQKTGHVDVTKFAEYVAQVQVAAL</sequence>
<dbReference type="Pfam" id="PF00294">
    <property type="entry name" value="PfkB"/>
    <property type="match status" value="1"/>
</dbReference>